<dbReference type="Proteomes" id="UP000661607">
    <property type="component" value="Unassembled WGS sequence"/>
</dbReference>
<gene>
    <name evidence="1" type="ORF">H4W81_002819</name>
</gene>
<evidence type="ECO:0000313" key="1">
    <source>
        <dbReference type="EMBL" id="MBE1560040.1"/>
    </source>
</evidence>
<name>A0ABR9KE06_9ACTN</name>
<organism evidence="1 2">
    <name type="scientific">Nonomuraea africana</name>
    <dbReference type="NCBI Taxonomy" id="46171"/>
    <lineage>
        <taxon>Bacteria</taxon>
        <taxon>Bacillati</taxon>
        <taxon>Actinomycetota</taxon>
        <taxon>Actinomycetes</taxon>
        <taxon>Streptosporangiales</taxon>
        <taxon>Streptosporangiaceae</taxon>
        <taxon>Nonomuraea</taxon>
    </lineage>
</organism>
<comment type="caution">
    <text evidence="1">The sequence shown here is derived from an EMBL/GenBank/DDBJ whole genome shotgun (WGS) entry which is preliminary data.</text>
</comment>
<evidence type="ECO:0000313" key="2">
    <source>
        <dbReference type="Proteomes" id="UP000661607"/>
    </source>
</evidence>
<keyword evidence="2" id="KW-1185">Reference proteome</keyword>
<dbReference type="EMBL" id="JADBEF010000001">
    <property type="protein sequence ID" value="MBE1560040.1"/>
    <property type="molecule type" value="Genomic_DNA"/>
</dbReference>
<accession>A0ABR9KE06</accession>
<proteinExistence type="predicted"/>
<reference evidence="1 2" key="1">
    <citation type="submission" date="2020-10" db="EMBL/GenBank/DDBJ databases">
        <title>Sequencing the genomes of 1000 actinobacteria strains.</title>
        <authorList>
            <person name="Klenk H.-P."/>
        </authorList>
    </citation>
    <scope>NUCLEOTIDE SEQUENCE [LARGE SCALE GENOMIC DNA]</scope>
    <source>
        <strain evidence="1 2">DSM 43748</strain>
    </source>
</reference>
<sequence>MLTPLVTTYLSGLGDAGPGERLLAERHAAAMRIVLAARDDGVADQLARELPTPPEGFSYHELMSITALESWLCQPAEADDDPLPGI</sequence>
<protein>
    <submittedName>
        <fullName evidence="1">Uncharacterized protein</fullName>
    </submittedName>
</protein>